<dbReference type="GeneID" id="112538527"/>
<name>T1K106_TETUR</name>
<reference evidence="6" key="1">
    <citation type="submission" date="2011-08" db="EMBL/GenBank/DDBJ databases">
        <authorList>
            <person name="Rombauts S."/>
        </authorList>
    </citation>
    <scope>NUCLEOTIDE SEQUENCE</scope>
    <source>
        <strain evidence="6">London</strain>
    </source>
</reference>
<dbReference type="EMBL" id="CAEY01001146">
    <property type="status" value="NOT_ANNOTATED_CDS"/>
    <property type="molecule type" value="Genomic_DNA"/>
</dbReference>
<dbReference type="OrthoDB" id="341730at2759"/>
<dbReference type="HOGENOM" id="CLU_1176757_0_0_1"/>
<dbReference type="GO" id="GO:0030174">
    <property type="term" value="P:regulation of DNA-templated DNA replication initiation"/>
    <property type="evidence" value="ECO:0007669"/>
    <property type="project" value="InterPro"/>
</dbReference>
<dbReference type="Proteomes" id="UP000015104">
    <property type="component" value="Unassembled WGS sequence"/>
</dbReference>
<dbReference type="eggNOG" id="KOG4762">
    <property type="taxonomic scope" value="Eukaryota"/>
</dbReference>
<comment type="similarity">
    <text evidence="1">Belongs to the Cdt1 family.</text>
</comment>
<dbReference type="GO" id="GO:0071163">
    <property type="term" value="P:DNA replication preinitiation complex assembly"/>
    <property type="evidence" value="ECO:0007669"/>
    <property type="project" value="InterPro"/>
</dbReference>
<feature type="region of interest" description="Disordered" evidence="3">
    <location>
        <begin position="1"/>
        <end position="72"/>
    </location>
</feature>
<reference evidence="5" key="2">
    <citation type="submission" date="2015-06" db="UniProtKB">
        <authorList>
            <consortium name="EnsemblMetazoa"/>
        </authorList>
    </citation>
    <scope>IDENTIFICATION</scope>
</reference>
<dbReference type="Gene3D" id="1.10.10.1420">
    <property type="entry name" value="DNA replication factor Cdt1, C-terminal WH domain"/>
    <property type="match status" value="1"/>
</dbReference>
<keyword evidence="6" id="KW-1185">Reference proteome</keyword>
<dbReference type="PANTHER" id="PTHR28637:SF1">
    <property type="entry name" value="DNA REPLICATION FACTOR CDT1"/>
    <property type="match status" value="1"/>
</dbReference>
<dbReference type="InterPro" id="IPR038090">
    <property type="entry name" value="Cdt1_C_WH_dom_sf"/>
</dbReference>
<accession>T1K106</accession>
<evidence type="ECO:0000313" key="6">
    <source>
        <dbReference type="Proteomes" id="UP000015104"/>
    </source>
</evidence>
<keyword evidence="2" id="KW-0131">Cell cycle</keyword>
<dbReference type="RefSeq" id="XP_025015940.1">
    <property type="nucleotide sequence ID" value="XM_025160172.1"/>
</dbReference>
<dbReference type="KEGG" id="tut:112538527"/>
<evidence type="ECO:0000256" key="3">
    <source>
        <dbReference type="SAM" id="MobiDB-lite"/>
    </source>
</evidence>
<dbReference type="GO" id="GO:0003677">
    <property type="term" value="F:DNA binding"/>
    <property type="evidence" value="ECO:0007669"/>
    <property type="project" value="InterPro"/>
</dbReference>
<dbReference type="EnsemblMetazoa" id="tetur03g09750.1">
    <property type="protein sequence ID" value="tetur03g09750.1"/>
    <property type="gene ID" value="tetur03g09750"/>
</dbReference>
<evidence type="ECO:0000313" key="5">
    <source>
        <dbReference type="EnsemblMetazoa" id="tetur03g09750.1"/>
    </source>
</evidence>
<dbReference type="PANTHER" id="PTHR28637">
    <property type="entry name" value="DNA REPLICATION FACTOR CDT1"/>
    <property type="match status" value="1"/>
</dbReference>
<evidence type="ECO:0000259" key="4">
    <source>
        <dbReference type="Pfam" id="PF16679"/>
    </source>
</evidence>
<feature type="domain" description="DNA replication factor Cdt1 C-terminal" evidence="4">
    <location>
        <begin position="132"/>
        <end position="208"/>
    </location>
</feature>
<organism evidence="5 6">
    <name type="scientific">Tetranychus urticae</name>
    <name type="common">Two-spotted spider mite</name>
    <dbReference type="NCBI Taxonomy" id="32264"/>
    <lineage>
        <taxon>Eukaryota</taxon>
        <taxon>Metazoa</taxon>
        <taxon>Ecdysozoa</taxon>
        <taxon>Arthropoda</taxon>
        <taxon>Chelicerata</taxon>
        <taxon>Arachnida</taxon>
        <taxon>Acari</taxon>
        <taxon>Acariformes</taxon>
        <taxon>Trombidiformes</taxon>
        <taxon>Prostigmata</taxon>
        <taxon>Eleutherengona</taxon>
        <taxon>Raphignathae</taxon>
        <taxon>Tetranychoidea</taxon>
        <taxon>Tetranychidae</taxon>
        <taxon>Tetranychus</taxon>
    </lineage>
</organism>
<dbReference type="GO" id="GO:0070182">
    <property type="term" value="F:DNA polymerase binding"/>
    <property type="evidence" value="ECO:0007669"/>
    <property type="project" value="TreeGrafter"/>
</dbReference>
<proteinExistence type="inferred from homology"/>
<dbReference type="Pfam" id="PF16679">
    <property type="entry name" value="CDT1_C"/>
    <property type="match status" value="1"/>
</dbReference>
<dbReference type="GO" id="GO:0000076">
    <property type="term" value="P:DNA replication checkpoint signaling"/>
    <property type="evidence" value="ECO:0007669"/>
    <property type="project" value="TreeGrafter"/>
</dbReference>
<sequence>MATSVRKTRKDAISKTPTRKTTKTPTRTPNRTPTKTPTKTPSKTPTRQTKLSESKSARKTRTPKSSLALKKKSEEDIISKCRTIDSYFQKKLKNPTRIEPKKLTKIFDDVARIEEGPLKGLPSSLLEKIKIKKPDDEQTERKKLLQKLPEMLKIVHLYFLTSPKPIKLETLSEKVLDSYYTYISTADIEKQIKTICEVLPEWVTMVNLRGVNYIKPIDKTLTLNHLTEKIAKLINS</sequence>
<feature type="compositionally biased region" description="Low complexity" evidence="3">
    <location>
        <begin position="23"/>
        <end position="49"/>
    </location>
</feature>
<dbReference type="GO" id="GO:0005634">
    <property type="term" value="C:nucleus"/>
    <property type="evidence" value="ECO:0007669"/>
    <property type="project" value="TreeGrafter"/>
</dbReference>
<dbReference type="InterPro" id="IPR032054">
    <property type="entry name" value="Cdt1_C"/>
</dbReference>
<dbReference type="STRING" id="32264.T1K106"/>
<dbReference type="AlphaFoldDB" id="T1K106"/>
<evidence type="ECO:0000256" key="2">
    <source>
        <dbReference type="ARBA" id="ARBA00023306"/>
    </source>
</evidence>
<protein>
    <recommendedName>
        <fullName evidence="4">DNA replication factor Cdt1 C-terminal domain-containing protein</fullName>
    </recommendedName>
</protein>
<evidence type="ECO:0000256" key="1">
    <source>
        <dbReference type="ARBA" id="ARBA00008356"/>
    </source>
</evidence>
<dbReference type="GO" id="GO:0000278">
    <property type="term" value="P:mitotic cell cycle"/>
    <property type="evidence" value="ECO:0007669"/>
    <property type="project" value="TreeGrafter"/>
</dbReference>
<dbReference type="InterPro" id="IPR045173">
    <property type="entry name" value="Cdt1"/>
</dbReference>